<feature type="non-terminal residue" evidence="5">
    <location>
        <position position="221"/>
    </location>
</feature>
<evidence type="ECO:0000256" key="1">
    <source>
        <dbReference type="ARBA" id="ARBA00022741"/>
    </source>
</evidence>
<dbReference type="Pfam" id="PF17764">
    <property type="entry name" value="PriA_3primeBD"/>
    <property type="match status" value="1"/>
</dbReference>
<dbReference type="FunFam" id="3.40.1440.60:FF:000001">
    <property type="entry name" value="Primosomal protein N"/>
    <property type="match status" value="1"/>
</dbReference>
<dbReference type="GO" id="GO:0006302">
    <property type="term" value="P:double-strand break repair"/>
    <property type="evidence" value="ECO:0007669"/>
    <property type="project" value="TreeGrafter"/>
</dbReference>
<keyword evidence="1" id="KW-0547">Nucleotide-binding</keyword>
<dbReference type="PANTHER" id="PTHR30580">
    <property type="entry name" value="PRIMOSOMAL PROTEIN N"/>
    <property type="match status" value="1"/>
</dbReference>
<dbReference type="InterPro" id="IPR041222">
    <property type="entry name" value="PriA_3primeBD"/>
</dbReference>
<keyword evidence="3" id="KW-0238">DNA-binding</keyword>
<dbReference type="GO" id="GO:0043138">
    <property type="term" value="F:3'-5' DNA helicase activity"/>
    <property type="evidence" value="ECO:0007669"/>
    <property type="project" value="TreeGrafter"/>
</dbReference>
<evidence type="ECO:0000259" key="4">
    <source>
        <dbReference type="Pfam" id="PF17764"/>
    </source>
</evidence>
<dbReference type="PANTHER" id="PTHR30580:SF0">
    <property type="entry name" value="PRIMOSOMAL PROTEIN N"/>
    <property type="match status" value="1"/>
</dbReference>
<protein>
    <recommendedName>
        <fullName evidence="4">Primosomal protein N' 3' DNA-binding domain-containing protein</fullName>
    </recommendedName>
</protein>
<reference evidence="5" key="1">
    <citation type="submission" date="2018-05" db="EMBL/GenBank/DDBJ databases">
        <authorList>
            <person name="Lanie J.A."/>
            <person name="Ng W.-L."/>
            <person name="Kazmierczak K.M."/>
            <person name="Andrzejewski T.M."/>
            <person name="Davidsen T.M."/>
            <person name="Wayne K.J."/>
            <person name="Tettelin H."/>
            <person name="Glass J.I."/>
            <person name="Rusch D."/>
            <person name="Podicherti R."/>
            <person name="Tsui H.-C.T."/>
            <person name="Winkler M.E."/>
        </authorList>
    </citation>
    <scope>NUCLEOTIDE SEQUENCE</scope>
</reference>
<dbReference type="GO" id="GO:0005524">
    <property type="term" value="F:ATP binding"/>
    <property type="evidence" value="ECO:0007669"/>
    <property type="project" value="UniProtKB-KW"/>
</dbReference>
<sequence length="221" mass="25446">MIVEVAINLPIRKCFDYCWPENLDQVPEAGLQVLVPFGRQKKGGVVVGVNKKSKLSELKFIESLVEEKPLFTEEILKLTRWTSEYYFCAWGEVLNAAIPGGLSLSLCTSYSPQIFPLTGIENLSKKPSQLARTQQSWTEQEWLKCQPDEKDQRIMNQWLNNKIVLKKQVLAGKKTKPKMERWVRLLNAENTKKPISSRKTKRIQILEILNNNSEIGWSEIL</sequence>
<evidence type="ECO:0000256" key="3">
    <source>
        <dbReference type="ARBA" id="ARBA00023125"/>
    </source>
</evidence>
<feature type="domain" description="Primosomal protein N' 3' DNA-binding" evidence="4">
    <location>
        <begin position="4"/>
        <end position="99"/>
    </location>
</feature>
<dbReference type="EMBL" id="UINC01128757">
    <property type="protein sequence ID" value="SVD08717.1"/>
    <property type="molecule type" value="Genomic_DNA"/>
</dbReference>
<evidence type="ECO:0000256" key="2">
    <source>
        <dbReference type="ARBA" id="ARBA00022840"/>
    </source>
</evidence>
<dbReference type="GO" id="GO:0006310">
    <property type="term" value="P:DNA recombination"/>
    <property type="evidence" value="ECO:0007669"/>
    <property type="project" value="TreeGrafter"/>
</dbReference>
<dbReference type="InterPro" id="IPR042115">
    <property type="entry name" value="PriA_3primeBD_sf"/>
</dbReference>
<dbReference type="Gene3D" id="3.40.1440.60">
    <property type="entry name" value="PriA, 3(prime) DNA-binding domain"/>
    <property type="match status" value="1"/>
</dbReference>
<name>A0A382SHP7_9ZZZZ</name>
<organism evidence="5">
    <name type="scientific">marine metagenome</name>
    <dbReference type="NCBI Taxonomy" id="408172"/>
    <lineage>
        <taxon>unclassified sequences</taxon>
        <taxon>metagenomes</taxon>
        <taxon>ecological metagenomes</taxon>
    </lineage>
</organism>
<dbReference type="GO" id="GO:0006270">
    <property type="term" value="P:DNA replication initiation"/>
    <property type="evidence" value="ECO:0007669"/>
    <property type="project" value="TreeGrafter"/>
</dbReference>
<proteinExistence type="predicted"/>
<dbReference type="GO" id="GO:0003677">
    <property type="term" value="F:DNA binding"/>
    <property type="evidence" value="ECO:0007669"/>
    <property type="project" value="UniProtKB-KW"/>
</dbReference>
<accession>A0A382SHP7</accession>
<evidence type="ECO:0000313" key="5">
    <source>
        <dbReference type="EMBL" id="SVD08717.1"/>
    </source>
</evidence>
<keyword evidence="2" id="KW-0067">ATP-binding</keyword>
<gene>
    <name evidence="5" type="ORF">METZ01_LOCUS361571</name>
</gene>
<dbReference type="AlphaFoldDB" id="A0A382SHP7"/>